<sequence>MHLDGAGVSDCDHWHDDAGIMTHHVGYTMLFEQALQVVDPSVTIPYWEYTIECTFSS</sequence>
<dbReference type="InterPro" id="IPR008922">
    <property type="entry name" value="Di-copper_centre_dom_sf"/>
</dbReference>
<dbReference type="AlphaFoldDB" id="D7FNF0"/>
<accession>D7FNF0</accession>
<evidence type="ECO:0000313" key="2">
    <source>
        <dbReference type="EMBL" id="CBJ34261.1"/>
    </source>
</evidence>
<dbReference type="SUPFAM" id="SSF48056">
    <property type="entry name" value="Di-copper centre-containing domain"/>
    <property type="match status" value="1"/>
</dbReference>
<evidence type="ECO:0000313" key="3">
    <source>
        <dbReference type="Proteomes" id="UP000002630"/>
    </source>
</evidence>
<evidence type="ECO:0000259" key="1">
    <source>
        <dbReference type="Pfam" id="PF00264"/>
    </source>
</evidence>
<protein>
    <recommendedName>
        <fullName evidence="1">Tyrosinase copper-binding domain-containing protein</fullName>
    </recommendedName>
</protein>
<reference evidence="2 3" key="1">
    <citation type="journal article" date="2010" name="Nature">
        <title>The Ectocarpus genome and the independent evolution of multicellularity in brown algae.</title>
        <authorList>
            <person name="Cock J.M."/>
            <person name="Sterck L."/>
            <person name="Rouze P."/>
            <person name="Scornet D."/>
            <person name="Allen A.E."/>
            <person name="Amoutzias G."/>
            <person name="Anthouard V."/>
            <person name="Artiguenave F."/>
            <person name="Aury J.M."/>
            <person name="Badger J.H."/>
            <person name="Beszteri B."/>
            <person name="Billiau K."/>
            <person name="Bonnet E."/>
            <person name="Bothwell J.H."/>
            <person name="Bowler C."/>
            <person name="Boyen C."/>
            <person name="Brownlee C."/>
            <person name="Carrano C.J."/>
            <person name="Charrier B."/>
            <person name="Cho G.Y."/>
            <person name="Coelho S.M."/>
            <person name="Collen J."/>
            <person name="Corre E."/>
            <person name="Da Silva C."/>
            <person name="Delage L."/>
            <person name="Delaroque N."/>
            <person name="Dittami S.M."/>
            <person name="Doulbeau S."/>
            <person name="Elias M."/>
            <person name="Farnham G."/>
            <person name="Gachon C.M."/>
            <person name="Gschloessl B."/>
            <person name="Heesch S."/>
            <person name="Jabbari K."/>
            <person name="Jubin C."/>
            <person name="Kawai H."/>
            <person name="Kimura K."/>
            <person name="Kloareg B."/>
            <person name="Kupper F.C."/>
            <person name="Lang D."/>
            <person name="Le Bail A."/>
            <person name="Leblanc C."/>
            <person name="Lerouge P."/>
            <person name="Lohr M."/>
            <person name="Lopez P.J."/>
            <person name="Martens C."/>
            <person name="Maumus F."/>
            <person name="Michel G."/>
            <person name="Miranda-Saavedra D."/>
            <person name="Morales J."/>
            <person name="Moreau H."/>
            <person name="Motomura T."/>
            <person name="Nagasato C."/>
            <person name="Napoli C.A."/>
            <person name="Nelson D.R."/>
            <person name="Nyvall-Collen P."/>
            <person name="Peters A.F."/>
            <person name="Pommier C."/>
            <person name="Potin P."/>
            <person name="Poulain J."/>
            <person name="Quesneville H."/>
            <person name="Read B."/>
            <person name="Rensing S.A."/>
            <person name="Ritter A."/>
            <person name="Rousvoal S."/>
            <person name="Samanta M."/>
            <person name="Samson G."/>
            <person name="Schroeder D.C."/>
            <person name="Segurens B."/>
            <person name="Strittmatter M."/>
            <person name="Tonon T."/>
            <person name="Tregear J.W."/>
            <person name="Valentin K."/>
            <person name="von Dassow P."/>
            <person name="Yamagishi T."/>
            <person name="Van de Peer Y."/>
            <person name="Wincker P."/>
        </authorList>
    </citation>
    <scope>NUCLEOTIDE SEQUENCE [LARGE SCALE GENOMIC DNA]</scope>
    <source>
        <strain evidence="3">Ec32 / CCAP1310/4</strain>
    </source>
</reference>
<proteinExistence type="predicted"/>
<dbReference type="InParanoid" id="D7FNF0"/>
<dbReference type="GO" id="GO:0016491">
    <property type="term" value="F:oxidoreductase activity"/>
    <property type="evidence" value="ECO:0007669"/>
    <property type="project" value="InterPro"/>
</dbReference>
<keyword evidence="3" id="KW-1185">Reference proteome</keyword>
<dbReference type="Gene3D" id="1.10.1280.10">
    <property type="entry name" value="Di-copper center containing domain from catechol oxidase"/>
    <property type="match status" value="1"/>
</dbReference>
<dbReference type="Pfam" id="PF00264">
    <property type="entry name" value="Tyrosinase"/>
    <property type="match status" value="1"/>
</dbReference>
<name>D7FNF0_ECTSI</name>
<dbReference type="InterPro" id="IPR002227">
    <property type="entry name" value="Tyrosinase_Cu-bd"/>
</dbReference>
<gene>
    <name evidence="2" type="ORF">Esi_1792_0001</name>
</gene>
<dbReference type="OrthoDB" id="6132182at2759"/>
<dbReference type="EMBL" id="FN649760">
    <property type="protein sequence ID" value="CBJ34261.1"/>
    <property type="molecule type" value="Genomic_DNA"/>
</dbReference>
<dbReference type="Proteomes" id="UP000002630">
    <property type="component" value="Unassembled WGS sequence"/>
</dbReference>
<feature type="domain" description="Tyrosinase copper-binding" evidence="1">
    <location>
        <begin position="13"/>
        <end position="52"/>
    </location>
</feature>
<organism evidence="2 3">
    <name type="scientific">Ectocarpus siliculosus</name>
    <name type="common">Brown alga</name>
    <name type="synonym">Conferva siliculosa</name>
    <dbReference type="NCBI Taxonomy" id="2880"/>
    <lineage>
        <taxon>Eukaryota</taxon>
        <taxon>Sar</taxon>
        <taxon>Stramenopiles</taxon>
        <taxon>Ochrophyta</taxon>
        <taxon>PX clade</taxon>
        <taxon>Phaeophyceae</taxon>
        <taxon>Ectocarpales</taxon>
        <taxon>Ectocarpaceae</taxon>
        <taxon>Ectocarpus</taxon>
    </lineage>
</organism>